<organism evidence="2 3">
    <name type="scientific">Desulfuromonas thiophila</name>
    <dbReference type="NCBI Taxonomy" id="57664"/>
    <lineage>
        <taxon>Bacteria</taxon>
        <taxon>Pseudomonadati</taxon>
        <taxon>Thermodesulfobacteriota</taxon>
        <taxon>Desulfuromonadia</taxon>
        <taxon>Desulfuromonadales</taxon>
        <taxon>Desulfuromonadaceae</taxon>
        <taxon>Desulfuromonas</taxon>
    </lineage>
</organism>
<evidence type="ECO:0000313" key="3">
    <source>
        <dbReference type="Proteomes" id="UP000243205"/>
    </source>
</evidence>
<keyword evidence="3" id="KW-1185">Reference proteome</keyword>
<feature type="compositionally biased region" description="Basic and acidic residues" evidence="1">
    <location>
        <begin position="52"/>
        <end position="72"/>
    </location>
</feature>
<dbReference type="RefSeq" id="WP_092077523.1">
    <property type="nucleotide sequence ID" value="NZ_FNAQ01000005.1"/>
</dbReference>
<dbReference type="STRING" id="57664.SAMN05661003_10523"/>
<reference evidence="3" key="1">
    <citation type="submission" date="2016-10" db="EMBL/GenBank/DDBJ databases">
        <authorList>
            <person name="Varghese N."/>
            <person name="Submissions S."/>
        </authorList>
    </citation>
    <scope>NUCLEOTIDE SEQUENCE [LARGE SCALE GENOMIC DNA]</scope>
    <source>
        <strain evidence="3">DSM 8987</strain>
    </source>
</reference>
<proteinExistence type="predicted"/>
<accession>A0A1G7B466</accession>
<evidence type="ECO:0000256" key="1">
    <source>
        <dbReference type="SAM" id="MobiDB-lite"/>
    </source>
</evidence>
<dbReference type="Proteomes" id="UP000243205">
    <property type="component" value="Unassembled WGS sequence"/>
</dbReference>
<gene>
    <name evidence="2" type="ORF">SAMN05661003_10523</name>
</gene>
<name>A0A1G7B466_9BACT</name>
<dbReference type="AlphaFoldDB" id="A0A1G7B466"/>
<protein>
    <submittedName>
        <fullName evidence="2">Uncharacterized protein</fullName>
    </submittedName>
</protein>
<sequence>MIIEFLNDHDGWKKGEVKDIEITLARRLIGLGKARFFTGEKPAAVEAATSPKAEKRETATGRPAAKDKEPHK</sequence>
<dbReference type="EMBL" id="FNAQ01000005">
    <property type="protein sequence ID" value="SDE21025.1"/>
    <property type="molecule type" value="Genomic_DNA"/>
</dbReference>
<feature type="region of interest" description="Disordered" evidence="1">
    <location>
        <begin position="40"/>
        <end position="72"/>
    </location>
</feature>
<evidence type="ECO:0000313" key="2">
    <source>
        <dbReference type="EMBL" id="SDE21025.1"/>
    </source>
</evidence>